<feature type="compositionally biased region" description="Low complexity" evidence="1">
    <location>
        <begin position="45"/>
        <end position="74"/>
    </location>
</feature>
<feature type="compositionally biased region" description="Low complexity" evidence="1">
    <location>
        <begin position="582"/>
        <end position="616"/>
    </location>
</feature>
<proteinExistence type="predicted"/>
<feature type="compositionally biased region" description="Low complexity" evidence="1">
    <location>
        <begin position="1073"/>
        <end position="1094"/>
    </location>
</feature>
<gene>
    <name evidence="3" type="primary">Dgri\GH14458</name>
    <name evidence="3" type="ORF">Dgri_GH14458</name>
</gene>
<feature type="compositionally biased region" description="Pro residues" evidence="1">
    <location>
        <begin position="181"/>
        <end position="192"/>
    </location>
</feature>
<dbReference type="Gene3D" id="2.30.42.10">
    <property type="match status" value="2"/>
</dbReference>
<sequence length="1248" mass="133438">MTEERVENLGTLNNHNNINNNSTIISTTTTTAAATSNNNNKKSFVATTTTSKTTNPTPATTSTSTSTPTLSKSLQQKQHNNKMELLSSPTVATTTTATATATTTSTKQLLVQDYLSYASPPTYSRLPPDGHEFPPNFSEPLMMHTQPHSALLKAAALKTELSYEHNNNNSSSSNNKLEAAPPLPKTGPPPTVPRKLYRQDLVVNVEDARSAEPAAGTAATVAAPTVARDYQRSLSASSSHRKPSDWRKDEKSEKSVRDKIAMFSSSNELDNIVPPTPTPISSSSSAFVRKPLNMSSENLLEAASSASASSTLLKTRAMSVENLNDVQRQYQLAKQLPQLHVADSMYSLHTLAHTPTATHPHTHTPNSMPSYSYASLPRRCHGSAAAAAAAVERRISFSGEGDAATRKAAITNILEQRRRSLSKLRGLVIPERPQLLEPILDLPEIKSQVKAASGEDSTDSGLGETRPLRHNSSNGNNSNSNMSNGSNGSSSNVSNYRSIFALAQRRPLESQLSQPPAKPPRTSLCAALSTPSRINVSNSNSNSQQQQQQQLLADQESDTDSVFSTTARVPTPPEKFALTRTLSSETNTSIASSNTSTLTSGSSAGSQASCSSLGSTPTVDLTRRVLKCSLNGSINSNSSSNNNNNSSELALGNRKSILASAKCRSAKSRGQDMNNDNDNDSTDGEPCVLNGRRLKSSYKQQQQQQQQQLLGKQQLVVDKLINVAAYVELTSDTDDSSRRSDTPAKISAMFIDEERKASFKADPTQQSKLLPVLAKPVINPTNQPKRDLALIPTSKTNKTTINKSTKSQTSTAELREKFERSAAAAAAAPPQHQQQQQPSSVAVAAPPTAMHKVLASVAMVATKPHHERFSSLDSLASSSSGVSSTTQNVSTTQETATEFGSFSSLGSNQSLITAQDVQQIVEEADPPLKTPEAFIIVLQRDTPESSIGITLAGGSDYEAKEITIHKILVNTPAAKDGRLKKGDRILAVNGMSMRGLTHRESISVLKTPRPEVVLVVTRSESLVIKPLNKKRSSLGSLSSLNEKPTELDYERKRNYHKASRSLDLDLDIVSNESGSGATTVPSTPSTPSTGTNSPQQPASLLDEANGNDAEATIAGIRARRQLSRGDAAKLSTSELLERAAEARQAIAAEIRAHAEDAAAGGGARCVEIIKDSCGLGFSIDGGFDSPLGNRPLIVKKVFMGGAAKKTNQVRNGDEILSINGASTARMTRVDAWNYMKQLPLGPVKISFA</sequence>
<feature type="compositionally biased region" description="Low complexity" evidence="1">
    <location>
        <begin position="537"/>
        <end position="550"/>
    </location>
</feature>
<dbReference type="STRING" id="7222.B4J067"/>
<dbReference type="GO" id="GO:0045177">
    <property type="term" value="C:apical part of cell"/>
    <property type="evidence" value="ECO:0007669"/>
    <property type="project" value="EnsemblMetazoa"/>
</dbReference>
<dbReference type="CDD" id="cd06763">
    <property type="entry name" value="PDZ7_PDZD2-PDZ4_hPro-IL-16-like"/>
    <property type="match status" value="1"/>
</dbReference>
<feature type="region of interest" description="Disordered" evidence="1">
    <location>
        <begin position="448"/>
        <end position="492"/>
    </location>
</feature>
<feature type="region of interest" description="Disordered" evidence="1">
    <location>
        <begin position="533"/>
        <end position="616"/>
    </location>
</feature>
<dbReference type="eggNOG" id="KOG3528">
    <property type="taxonomic scope" value="Eukaryota"/>
</dbReference>
<dbReference type="AlphaFoldDB" id="B4J067"/>
<dbReference type="SMART" id="SM00228">
    <property type="entry name" value="PDZ"/>
    <property type="match status" value="2"/>
</dbReference>
<dbReference type="EMBL" id="CH916366">
    <property type="protein sequence ID" value="EDV97860.1"/>
    <property type="molecule type" value="Genomic_DNA"/>
</dbReference>
<evidence type="ECO:0000256" key="1">
    <source>
        <dbReference type="SAM" id="MobiDB-lite"/>
    </source>
</evidence>
<dbReference type="PANTHER" id="PTHR11324:SF16">
    <property type="entry name" value="PDZ DOMAIN-CONTAINING PROTEIN 2"/>
    <property type="match status" value="1"/>
</dbReference>
<dbReference type="GO" id="GO:0005634">
    <property type="term" value="C:nucleus"/>
    <property type="evidence" value="ECO:0007669"/>
    <property type="project" value="EnsemblMetazoa"/>
</dbReference>
<dbReference type="OrthoDB" id="42382at2759"/>
<dbReference type="InterPro" id="IPR001478">
    <property type="entry name" value="PDZ"/>
</dbReference>
<dbReference type="OMA" id="EPLMMHT"/>
<protein>
    <submittedName>
        <fullName evidence="3">GH14458</fullName>
    </submittedName>
</protein>
<feature type="compositionally biased region" description="Low complexity" evidence="1">
    <location>
        <begin position="821"/>
        <end position="844"/>
    </location>
</feature>
<feature type="domain" description="PDZ" evidence="2">
    <location>
        <begin position="1165"/>
        <end position="1237"/>
    </location>
</feature>
<feature type="compositionally biased region" description="Basic and acidic residues" evidence="1">
    <location>
        <begin position="242"/>
        <end position="256"/>
    </location>
</feature>
<accession>B4J067</accession>
<feature type="region of interest" description="Disordered" evidence="1">
    <location>
        <begin position="45"/>
        <end position="90"/>
    </location>
</feature>
<dbReference type="GO" id="GO:0005918">
    <property type="term" value="C:septate junction"/>
    <property type="evidence" value="ECO:0007669"/>
    <property type="project" value="EnsemblMetazoa"/>
</dbReference>
<feature type="compositionally biased region" description="Low complexity" evidence="1">
    <location>
        <begin position="166"/>
        <end position="175"/>
    </location>
</feature>
<feature type="region of interest" description="Disordered" evidence="1">
    <location>
        <begin position="1070"/>
        <end position="1106"/>
    </location>
</feature>
<dbReference type="PROSITE" id="PS50106">
    <property type="entry name" value="PDZ"/>
    <property type="match status" value="2"/>
</dbReference>
<feature type="region of interest" description="Disordered" evidence="1">
    <location>
        <begin position="662"/>
        <end position="687"/>
    </location>
</feature>
<dbReference type="InterPro" id="IPR036034">
    <property type="entry name" value="PDZ_sf"/>
</dbReference>
<dbReference type="HOGENOM" id="CLU_284043_0_0_1"/>
<dbReference type="Pfam" id="PF00595">
    <property type="entry name" value="PDZ"/>
    <property type="match status" value="2"/>
</dbReference>
<dbReference type="PANTHER" id="PTHR11324">
    <property type="entry name" value="IL16-RELATED"/>
    <property type="match status" value="1"/>
</dbReference>
<evidence type="ECO:0000313" key="4">
    <source>
        <dbReference type="Proteomes" id="UP000001070"/>
    </source>
</evidence>
<feature type="compositionally biased region" description="Low complexity" evidence="1">
    <location>
        <begin position="471"/>
        <end position="492"/>
    </location>
</feature>
<organism evidence="4">
    <name type="scientific">Drosophila grimshawi</name>
    <name type="common">Hawaiian fruit fly</name>
    <name type="synonym">Idiomyia grimshawi</name>
    <dbReference type="NCBI Taxonomy" id="7222"/>
    <lineage>
        <taxon>Eukaryota</taxon>
        <taxon>Metazoa</taxon>
        <taxon>Ecdysozoa</taxon>
        <taxon>Arthropoda</taxon>
        <taxon>Hexapoda</taxon>
        <taxon>Insecta</taxon>
        <taxon>Pterygota</taxon>
        <taxon>Neoptera</taxon>
        <taxon>Endopterygota</taxon>
        <taxon>Diptera</taxon>
        <taxon>Brachycera</taxon>
        <taxon>Muscomorpha</taxon>
        <taxon>Ephydroidea</taxon>
        <taxon>Drosophilidae</taxon>
        <taxon>Drosophila</taxon>
        <taxon>Hawaiian Drosophila</taxon>
    </lineage>
</organism>
<evidence type="ECO:0000259" key="2">
    <source>
        <dbReference type="PROSITE" id="PS50106"/>
    </source>
</evidence>
<feature type="domain" description="PDZ" evidence="2">
    <location>
        <begin position="935"/>
        <end position="1020"/>
    </location>
</feature>
<feature type="region of interest" description="Disordered" evidence="1">
    <location>
        <begin position="164"/>
        <end position="194"/>
    </location>
</feature>
<dbReference type="PhylomeDB" id="B4J067"/>
<feature type="region of interest" description="Disordered" evidence="1">
    <location>
        <begin position="231"/>
        <end position="256"/>
    </location>
</feature>
<reference evidence="3 4" key="1">
    <citation type="journal article" date="2007" name="Nature">
        <title>Evolution of genes and genomes on the Drosophila phylogeny.</title>
        <authorList>
            <consortium name="Drosophila 12 Genomes Consortium"/>
            <person name="Clark A.G."/>
            <person name="Eisen M.B."/>
            <person name="Smith D.R."/>
            <person name="Bergman C.M."/>
            <person name="Oliver B."/>
            <person name="Markow T.A."/>
            <person name="Kaufman T.C."/>
            <person name="Kellis M."/>
            <person name="Gelbart W."/>
            <person name="Iyer V.N."/>
            <person name="Pollard D.A."/>
            <person name="Sackton T.B."/>
            <person name="Larracuente A.M."/>
            <person name="Singh N.D."/>
            <person name="Abad J.P."/>
            <person name="Abt D.N."/>
            <person name="Adryan B."/>
            <person name="Aguade M."/>
            <person name="Akashi H."/>
            <person name="Anderson W.W."/>
            <person name="Aquadro C.F."/>
            <person name="Ardell D.H."/>
            <person name="Arguello R."/>
            <person name="Artieri C.G."/>
            <person name="Barbash D.A."/>
            <person name="Barker D."/>
            <person name="Barsanti P."/>
            <person name="Batterham P."/>
            <person name="Batzoglou S."/>
            <person name="Begun D."/>
            <person name="Bhutkar A."/>
            <person name="Blanco E."/>
            <person name="Bosak S.A."/>
            <person name="Bradley R.K."/>
            <person name="Brand A.D."/>
            <person name="Brent M.R."/>
            <person name="Brooks A.N."/>
            <person name="Brown R.H."/>
            <person name="Butlin R.K."/>
            <person name="Caggese C."/>
            <person name="Calvi B.R."/>
            <person name="Bernardo de Carvalho A."/>
            <person name="Caspi A."/>
            <person name="Castrezana S."/>
            <person name="Celniker S.E."/>
            <person name="Chang J.L."/>
            <person name="Chapple C."/>
            <person name="Chatterji S."/>
            <person name="Chinwalla A."/>
            <person name="Civetta A."/>
            <person name="Clifton S.W."/>
            <person name="Comeron J.M."/>
            <person name="Costello J.C."/>
            <person name="Coyne J.A."/>
            <person name="Daub J."/>
            <person name="David R.G."/>
            <person name="Delcher A.L."/>
            <person name="Delehaunty K."/>
            <person name="Do C.B."/>
            <person name="Ebling H."/>
            <person name="Edwards K."/>
            <person name="Eickbush T."/>
            <person name="Evans J.D."/>
            <person name="Filipski A."/>
            <person name="Findeiss S."/>
            <person name="Freyhult E."/>
            <person name="Fulton L."/>
            <person name="Fulton R."/>
            <person name="Garcia A.C."/>
            <person name="Gardiner A."/>
            <person name="Garfield D.A."/>
            <person name="Garvin B.E."/>
            <person name="Gibson G."/>
            <person name="Gilbert D."/>
            <person name="Gnerre S."/>
            <person name="Godfrey J."/>
            <person name="Good R."/>
            <person name="Gotea V."/>
            <person name="Gravely B."/>
            <person name="Greenberg A.J."/>
            <person name="Griffiths-Jones S."/>
            <person name="Gross S."/>
            <person name="Guigo R."/>
            <person name="Gustafson E.A."/>
            <person name="Haerty W."/>
            <person name="Hahn M.W."/>
            <person name="Halligan D.L."/>
            <person name="Halpern A.L."/>
            <person name="Halter G.M."/>
            <person name="Han M.V."/>
            <person name="Heger A."/>
            <person name="Hillier L."/>
            <person name="Hinrichs A.S."/>
            <person name="Holmes I."/>
            <person name="Hoskins R.A."/>
            <person name="Hubisz M.J."/>
            <person name="Hultmark D."/>
            <person name="Huntley M.A."/>
            <person name="Jaffe D.B."/>
            <person name="Jagadeeshan S."/>
            <person name="Jeck W.R."/>
            <person name="Johnson J."/>
            <person name="Jones C.D."/>
            <person name="Jordan W.C."/>
            <person name="Karpen G.H."/>
            <person name="Kataoka E."/>
            <person name="Keightley P.D."/>
            <person name="Kheradpour P."/>
            <person name="Kirkness E.F."/>
            <person name="Koerich L.B."/>
            <person name="Kristiansen K."/>
            <person name="Kudrna D."/>
            <person name="Kulathinal R.J."/>
            <person name="Kumar S."/>
            <person name="Kwok R."/>
            <person name="Lander E."/>
            <person name="Langley C.H."/>
            <person name="Lapoint R."/>
            <person name="Lazzaro B.P."/>
            <person name="Lee S.J."/>
            <person name="Levesque L."/>
            <person name="Li R."/>
            <person name="Lin C.F."/>
            <person name="Lin M.F."/>
            <person name="Lindblad-Toh K."/>
            <person name="Llopart A."/>
            <person name="Long M."/>
            <person name="Low L."/>
            <person name="Lozovsky E."/>
            <person name="Lu J."/>
            <person name="Luo M."/>
            <person name="Machado C.A."/>
            <person name="Makalowski W."/>
            <person name="Marzo M."/>
            <person name="Matsuda M."/>
            <person name="Matzkin L."/>
            <person name="McAllister B."/>
            <person name="McBride C.S."/>
            <person name="McKernan B."/>
            <person name="McKernan K."/>
            <person name="Mendez-Lago M."/>
            <person name="Minx P."/>
            <person name="Mollenhauer M.U."/>
            <person name="Montooth K."/>
            <person name="Mount S.M."/>
            <person name="Mu X."/>
            <person name="Myers E."/>
            <person name="Negre B."/>
            <person name="Newfeld S."/>
            <person name="Nielsen R."/>
            <person name="Noor M.A."/>
            <person name="O'Grady P."/>
            <person name="Pachter L."/>
            <person name="Papaceit M."/>
            <person name="Parisi M.J."/>
            <person name="Parisi M."/>
            <person name="Parts L."/>
            <person name="Pedersen J.S."/>
            <person name="Pesole G."/>
            <person name="Phillippy A.M."/>
            <person name="Ponting C.P."/>
            <person name="Pop M."/>
            <person name="Porcelli D."/>
            <person name="Powell J.R."/>
            <person name="Prohaska S."/>
            <person name="Pruitt K."/>
            <person name="Puig M."/>
            <person name="Quesneville H."/>
            <person name="Ram K.R."/>
            <person name="Rand D."/>
            <person name="Rasmussen M.D."/>
            <person name="Reed L.K."/>
            <person name="Reenan R."/>
            <person name="Reily A."/>
            <person name="Remington K.A."/>
            <person name="Rieger T.T."/>
            <person name="Ritchie M.G."/>
            <person name="Robin C."/>
            <person name="Rogers Y.H."/>
            <person name="Rohde C."/>
            <person name="Rozas J."/>
            <person name="Rubenfield M.J."/>
            <person name="Ruiz A."/>
            <person name="Russo S."/>
            <person name="Salzberg S.L."/>
            <person name="Sanchez-Gracia A."/>
            <person name="Saranga D.J."/>
            <person name="Sato H."/>
            <person name="Schaeffer S.W."/>
            <person name="Schatz M.C."/>
            <person name="Schlenke T."/>
            <person name="Schwartz R."/>
            <person name="Segarra C."/>
            <person name="Singh R.S."/>
            <person name="Sirot L."/>
            <person name="Sirota M."/>
            <person name="Sisneros N.B."/>
            <person name="Smith C.D."/>
            <person name="Smith T.F."/>
            <person name="Spieth J."/>
            <person name="Stage D.E."/>
            <person name="Stark A."/>
            <person name="Stephan W."/>
            <person name="Strausberg R.L."/>
            <person name="Strempel S."/>
            <person name="Sturgill D."/>
            <person name="Sutton G."/>
            <person name="Sutton G.G."/>
            <person name="Tao W."/>
            <person name="Teichmann S."/>
            <person name="Tobari Y.N."/>
            <person name="Tomimura Y."/>
            <person name="Tsolas J.M."/>
            <person name="Valente V.L."/>
            <person name="Venter E."/>
            <person name="Venter J.C."/>
            <person name="Vicario S."/>
            <person name="Vieira F.G."/>
            <person name="Vilella A.J."/>
            <person name="Villasante A."/>
            <person name="Walenz B."/>
            <person name="Wang J."/>
            <person name="Wasserman M."/>
            <person name="Watts T."/>
            <person name="Wilson D."/>
            <person name="Wilson R.K."/>
            <person name="Wing R.A."/>
            <person name="Wolfner M.F."/>
            <person name="Wong A."/>
            <person name="Wong G.K."/>
            <person name="Wu C.I."/>
            <person name="Wu G."/>
            <person name="Yamamoto D."/>
            <person name="Yang H.P."/>
            <person name="Yang S.P."/>
            <person name="Yorke J.A."/>
            <person name="Yoshida K."/>
            <person name="Zdobnov E."/>
            <person name="Zhang P."/>
            <person name="Zhang Y."/>
            <person name="Zimin A.V."/>
            <person name="Baldwin J."/>
            <person name="Abdouelleil A."/>
            <person name="Abdulkadir J."/>
            <person name="Abebe A."/>
            <person name="Abera B."/>
            <person name="Abreu J."/>
            <person name="Acer S.C."/>
            <person name="Aftuck L."/>
            <person name="Alexander A."/>
            <person name="An P."/>
            <person name="Anderson E."/>
            <person name="Anderson S."/>
            <person name="Arachi H."/>
            <person name="Azer M."/>
            <person name="Bachantsang P."/>
            <person name="Barry A."/>
            <person name="Bayul T."/>
            <person name="Berlin A."/>
            <person name="Bessette D."/>
            <person name="Bloom T."/>
            <person name="Blye J."/>
            <person name="Boguslavskiy L."/>
            <person name="Bonnet C."/>
            <person name="Boukhgalter B."/>
            <person name="Bourzgui I."/>
            <person name="Brown A."/>
            <person name="Cahill P."/>
            <person name="Channer S."/>
            <person name="Cheshatsang Y."/>
            <person name="Chuda L."/>
            <person name="Citroen M."/>
            <person name="Collymore A."/>
            <person name="Cooke P."/>
            <person name="Costello M."/>
            <person name="D'Aco K."/>
            <person name="Daza R."/>
            <person name="De Haan G."/>
            <person name="DeGray S."/>
            <person name="DeMaso C."/>
            <person name="Dhargay N."/>
            <person name="Dooley K."/>
            <person name="Dooley E."/>
            <person name="Doricent M."/>
            <person name="Dorje P."/>
            <person name="Dorjee K."/>
            <person name="Dupes A."/>
            <person name="Elong R."/>
            <person name="Falk J."/>
            <person name="Farina A."/>
            <person name="Faro S."/>
            <person name="Ferguson D."/>
            <person name="Fisher S."/>
            <person name="Foley C.D."/>
            <person name="Franke A."/>
            <person name="Friedrich D."/>
            <person name="Gadbois L."/>
            <person name="Gearin G."/>
            <person name="Gearin C.R."/>
            <person name="Giannoukos G."/>
            <person name="Goode T."/>
            <person name="Graham J."/>
            <person name="Grandbois E."/>
            <person name="Grewal S."/>
            <person name="Gyaltsen K."/>
            <person name="Hafez N."/>
            <person name="Hagos B."/>
            <person name="Hall J."/>
            <person name="Henson C."/>
            <person name="Hollinger A."/>
            <person name="Honan T."/>
            <person name="Huard M.D."/>
            <person name="Hughes L."/>
            <person name="Hurhula B."/>
            <person name="Husby M.E."/>
            <person name="Kamat A."/>
            <person name="Kanga B."/>
            <person name="Kashin S."/>
            <person name="Khazanovich D."/>
            <person name="Kisner P."/>
            <person name="Lance K."/>
            <person name="Lara M."/>
            <person name="Lee W."/>
            <person name="Lennon N."/>
            <person name="Letendre F."/>
            <person name="LeVine R."/>
            <person name="Lipovsky A."/>
            <person name="Liu X."/>
            <person name="Liu J."/>
            <person name="Liu S."/>
            <person name="Lokyitsang T."/>
            <person name="Lokyitsang Y."/>
            <person name="Lubonja R."/>
            <person name="Lui A."/>
            <person name="MacDonald P."/>
            <person name="Magnisalis V."/>
            <person name="Maru K."/>
            <person name="Matthews C."/>
            <person name="McCusker W."/>
            <person name="McDonough S."/>
            <person name="Mehta T."/>
            <person name="Meldrim J."/>
            <person name="Meneus L."/>
            <person name="Mihai O."/>
            <person name="Mihalev A."/>
            <person name="Mihova T."/>
            <person name="Mittelman R."/>
            <person name="Mlenga V."/>
            <person name="Montmayeur A."/>
            <person name="Mulrain L."/>
            <person name="Navidi A."/>
            <person name="Naylor J."/>
            <person name="Negash T."/>
            <person name="Nguyen T."/>
            <person name="Nguyen N."/>
            <person name="Nicol R."/>
            <person name="Norbu C."/>
            <person name="Norbu N."/>
            <person name="Novod N."/>
            <person name="O'Neill B."/>
            <person name="Osman S."/>
            <person name="Markiewicz E."/>
            <person name="Oyono O.L."/>
            <person name="Patti C."/>
            <person name="Phunkhang P."/>
            <person name="Pierre F."/>
            <person name="Priest M."/>
            <person name="Raghuraman S."/>
            <person name="Rege F."/>
            <person name="Reyes R."/>
            <person name="Rise C."/>
            <person name="Rogov P."/>
            <person name="Ross K."/>
            <person name="Ryan E."/>
            <person name="Settipalli S."/>
            <person name="Shea T."/>
            <person name="Sherpa N."/>
            <person name="Shi L."/>
            <person name="Shih D."/>
            <person name="Sparrow T."/>
            <person name="Spaulding J."/>
            <person name="Stalker J."/>
            <person name="Stange-Thomann N."/>
            <person name="Stavropoulos S."/>
            <person name="Stone C."/>
            <person name="Strader C."/>
            <person name="Tesfaye S."/>
            <person name="Thomson T."/>
            <person name="Thoulutsang Y."/>
            <person name="Thoulutsang D."/>
            <person name="Topham K."/>
            <person name="Topping I."/>
            <person name="Tsamla T."/>
            <person name="Vassiliev H."/>
            <person name="Vo A."/>
            <person name="Wangchuk T."/>
            <person name="Wangdi T."/>
            <person name="Weiand M."/>
            <person name="Wilkinson J."/>
            <person name="Wilson A."/>
            <person name="Yadav S."/>
            <person name="Young G."/>
            <person name="Yu Q."/>
            <person name="Zembek L."/>
            <person name="Zhong D."/>
            <person name="Zimmer A."/>
            <person name="Zwirko Z."/>
            <person name="Jaffe D.B."/>
            <person name="Alvarez P."/>
            <person name="Brockman W."/>
            <person name="Butler J."/>
            <person name="Chin C."/>
            <person name="Gnerre S."/>
            <person name="Grabherr M."/>
            <person name="Kleber M."/>
            <person name="Mauceli E."/>
            <person name="MacCallum I."/>
        </authorList>
    </citation>
    <scope>NUCLEOTIDE SEQUENCE [LARGE SCALE GENOMIC DNA]</scope>
    <source>
        <strain evidence="4">Tucson 15287-2541.00</strain>
    </source>
</reference>
<feature type="region of interest" description="Disordered" evidence="1">
    <location>
        <begin position="871"/>
        <end position="895"/>
    </location>
</feature>
<dbReference type="GO" id="GO:0007298">
    <property type="term" value="P:border follicle cell migration"/>
    <property type="evidence" value="ECO:0007669"/>
    <property type="project" value="EnsemblMetazoa"/>
</dbReference>
<evidence type="ECO:0000313" key="3">
    <source>
        <dbReference type="EMBL" id="EDV97860.1"/>
    </source>
</evidence>
<name>B4J067_DROGR</name>
<dbReference type="Proteomes" id="UP000001070">
    <property type="component" value="Unassembled WGS sequence"/>
</dbReference>
<feature type="region of interest" description="Disordered" evidence="1">
    <location>
        <begin position="820"/>
        <end position="844"/>
    </location>
</feature>
<dbReference type="SUPFAM" id="SSF50156">
    <property type="entry name" value="PDZ domain-like"/>
    <property type="match status" value="2"/>
</dbReference>
<keyword evidence="4" id="KW-1185">Reference proteome</keyword>
<dbReference type="GO" id="GO:0007476">
    <property type="term" value="P:imaginal disc-derived wing morphogenesis"/>
    <property type="evidence" value="ECO:0007669"/>
    <property type="project" value="EnsemblMetazoa"/>
</dbReference>